<name>A0ABQ2FHH2_9DEIO</name>
<dbReference type="RefSeq" id="WP_189068148.1">
    <property type="nucleotide sequence ID" value="NZ_BMPE01000002.1"/>
</dbReference>
<proteinExistence type="predicted"/>
<evidence type="ECO:0000313" key="1">
    <source>
        <dbReference type="EMBL" id="GGK95580.1"/>
    </source>
</evidence>
<reference evidence="2" key="1">
    <citation type="journal article" date="2019" name="Int. J. Syst. Evol. Microbiol.">
        <title>The Global Catalogue of Microorganisms (GCM) 10K type strain sequencing project: providing services to taxonomists for standard genome sequencing and annotation.</title>
        <authorList>
            <consortium name="The Broad Institute Genomics Platform"/>
            <consortium name="The Broad Institute Genome Sequencing Center for Infectious Disease"/>
            <person name="Wu L."/>
            <person name="Ma J."/>
        </authorList>
    </citation>
    <scope>NUCLEOTIDE SEQUENCE [LARGE SCALE GENOMIC DNA]</scope>
    <source>
        <strain evidence="2">JCM 19173</strain>
    </source>
</reference>
<comment type="caution">
    <text evidence="1">The sequence shown here is derived from an EMBL/GenBank/DDBJ whole genome shotgun (WGS) entry which is preliminary data.</text>
</comment>
<keyword evidence="2" id="KW-1185">Reference proteome</keyword>
<protein>
    <submittedName>
        <fullName evidence="1">Uncharacterized protein</fullName>
    </submittedName>
</protein>
<dbReference type="Proteomes" id="UP000604341">
    <property type="component" value="Unassembled WGS sequence"/>
</dbReference>
<evidence type="ECO:0000313" key="2">
    <source>
        <dbReference type="Proteomes" id="UP000604341"/>
    </source>
</evidence>
<dbReference type="EMBL" id="BMPE01000002">
    <property type="protein sequence ID" value="GGK95580.1"/>
    <property type="molecule type" value="Genomic_DNA"/>
</dbReference>
<gene>
    <name evidence="1" type="ORF">GCM10010844_12560</name>
</gene>
<organism evidence="1 2">
    <name type="scientific">Deinococcus radiotolerans</name>
    <dbReference type="NCBI Taxonomy" id="1309407"/>
    <lineage>
        <taxon>Bacteria</taxon>
        <taxon>Thermotogati</taxon>
        <taxon>Deinococcota</taxon>
        <taxon>Deinococci</taxon>
        <taxon>Deinococcales</taxon>
        <taxon>Deinococcaceae</taxon>
        <taxon>Deinococcus</taxon>
    </lineage>
</organism>
<sequence>MSSGTNVILPVDAAMRAYEGYRAEVRRAGNSRVQAIGQAQWMMFEHLTAPYRVVRLTSYGQEVHPHYVVYLVRGHGLEEEAWYFRGDHRERDAVRMSVMLRNHLMFVQTEALEAGDVDWSLRRCLPNVQALTGEQGSNQQAE</sequence>
<accession>A0ABQ2FHH2</accession>